<sequence>MAAQLSPPRSRASSTGSSFSTSRGRRSPNLSIDLSDLPPLITPSPPSNTLLITNLQDASIFHPANLVTLRDLINSHATVHTWAPLRSFRRIVVSFFDIPSAMAIKQKLDGEAIMGDRVRVYFGTHTPLNPTDQHLPLPKSDKLFFISPPPSPPHGWEVRPEDPPNKEVHAEDLAAALAKLHARTDALPQSPVDSDMDGKSPVSPIDFVTSSRQRSGSATIVYHPEDHGDSPDLPAIAVEDTTASPGEMTPMEDVQRPILAHTSRPPVELMHTA</sequence>
<evidence type="ECO:0000313" key="4">
    <source>
        <dbReference type="Proteomes" id="UP000774617"/>
    </source>
</evidence>
<protein>
    <submittedName>
        <fullName evidence="3">BcRCN1, regulator of calcineurin</fullName>
    </submittedName>
</protein>
<comment type="caution">
    <text evidence="3">The sequence shown here is derived from an EMBL/GenBank/DDBJ whole genome shotgun (WGS) entry which is preliminary data.</text>
</comment>
<feature type="compositionally biased region" description="Low complexity" evidence="2">
    <location>
        <begin position="1"/>
        <end position="22"/>
    </location>
</feature>
<dbReference type="InterPro" id="IPR012677">
    <property type="entry name" value="Nucleotide-bd_a/b_plait_sf"/>
</dbReference>
<dbReference type="InterPro" id="IPR035979">
    <property type="entry name" value="RBD_domain_sf"/>
</dbReference>
<dbReference type="PANTHER" id="PTHR10300:SF14">
    <property type="entry name" value="PROTEIN SARAH"/>
    <property type="match status" value="1"/>
</dbReference>
<comment type="similarity">
    <text evidence="1">Belongs to the RCAN family.</text>
</comment>
<dbReference type="Proteomes" id="UP000774617">
    <property type="component" value="Unassembled WGS sequence"/>
</dbReference>
<name>A0ABQ8GY86_9PEZI</name>
<dbReference type="Gene3D" id="3.30.70.330">
    <property type="match status" value="1"/>
</dbReference>
<keyword evidence="4" id="KW-1185">Reference proteome</keyword>
<accession>A0ABQ8GY86</accession>
<dbReference type="EMBL" id="JAGTJR010000001">
    <property type="protein sequence ID" value="KAH7065129.1"/>
    <property type="molecule type" value="Genomic_DNA"/>
</dbReference>
<dbReference type="InterPro" id="IPR006931">
    <property type="entry name" value="Calcipressin"/>
</dbReference>
<evidence type="ECO:0000313" key="3">
    <source>
        <dbReference type="EMBL" id="KAH7065129.1"/>
    </source>
</evidence>
<evidence type="ECO:0000256" key="2">
    <source>
        <dbReference type="SAM" id="MobiDB-lite"/>
    </source>
</evidence>
<feature type="region of interest" description="Disordered" evidence="2">
    <location>
        <begin position="243"/>
        <end position="273"/>
    </location>
</feature>
<proteinExistence type="inferred from homology"/>
<evidence type="ECO:0000256" key="1">
    <source>
        <dbReference type="ARBA" id="ARBA00008209"/>
    </source>
</evidence>
<dbReference type="PANTHER" id="PTHR10300">
    <property type="entry name" value="CALCIPRESSIN"/>
    <property type="match status" value="1"/>
</dbReference>
<organism evidence="3 4">
    <name type="scientific">Macrophomina phaseolina</name>
    <dbReference type="NCBI Taxonomy" id="35725"/>
    <lineage>
        <taxon>Eukaryota</taxon>
        <taxon>Fungi</taxon>
        <taxon>Dikarya</taxon>
        <taxon>Ascomycota</taxon>
        <taxon>Pezizomycotina</taxon>
        <taxon>Dothideomycetes</taxon>
        <taxon>Dothideomycetes incertae sedis</taxon>
        <taxon>Botryosphaeriales</taxon>
        <taxon>Botryosphaeriaceae</taxon>
        <taxon>Macrophomina</taxon>
    </lineage>
</organism>
<feature type="region of interest" description="Disordered" evidence="2">
    <location>
        <begin position="1"/>
        <end position="39"/>
    </location>
</feature>
<gene>
    <name evidence="3" type="ORF">B0J12DRAFT_734491</name>
</gene>
<reference evidence="3 4" key="1">
    <citation type="journal article" date="2021" name="Nat. Commun.">
        <title>Genetic determinants of endophytism in the Arabidopsis root mycobiome.</title>
        <authorList>
            <person name="Mesny F."/>
            <person name="Miyauchi S."/>
            <person name="Thiergart T."/>
            <person name="Pickel B."/>
            <person name="Atanasova L."/>
            <person name="Karlsson M."/>
            <person name="Huettel B."/>
            <person name="Barry K.W."/>
            <person name="Haridas S."/>
            <person name="Chen C."/>
            <person name="Bauer D."/>
            <person name="Andreopoulos W."/>
            <person name="Pangilinan J."/>
            <person name="LaButti K."/>
            <person name="Riley R."/>
            <person name="Lipzen A."/>
            <person name="Clum A."/>
            <person name="Drula E."/>
            <person name="Henrissat B."/>
            <person name="Kohler A."/>
            <person name="Grigoriev I.V."/>
            <person name="Martin F.M."/>
            <person name="Hacquard S."/>
        </authorList>
    </citation>
    <scope>NUCLEOTIDE SEQUENCE [LARGE SCALE GENOMIC DNA]</scope>
    <source>
        <strain evidence="3 4">MPI-SDFR-AT-0080</strain>
    </source>
</reference>
<dbReference type="SUPFAM" id="SSF54928">
    <property type="entry name" value="RNA-binding domain, RBD"/>
    <property type="match status" value="1"/>
</dbReference>
<dbReference type="Pfam" id="PF04847">
    <property type="entry name" value="Calcipressin"/>
    <property type="match status" value="1"/>
</dbReference>